<evidence type="ECO:0000313" key="2">
    <source>
        <dbReference type="EMBL" id="BBG99632.1"/>
    </source>
</evidence>
<name>A0A4Y1R679_PRUDU</name>
<reference evidence="2" key="1">
    <citation type="journal article" date="2019" name="Science">
        <title>Mutation of a bHLH transcription factor allowed almond domestication.</title>
        <authorList>
            <person name="Sanchez-Perez R."/>
            <person name="Pavan S."/>
            <person name="Mazzeo R."/>
            <person name="Moldovan C."/>
            <person name="Aiese Cigliano R."/>
            <person name="Del Cueto J."/>
            <person name="Ricciardi F."/>
            <person name="Lotti C."/>
            <person name="Ricciardi L."/>
            <person name="Dicenta F."/>
            <person name="Lopez-Marques R.L."/>
            <person name="Lindberg Moller B."/>
        </authorList>
    </citation>
    <scope>NUCLEOTIDE SEQUENCE</scope>
</reference>
<dbReference type="Pfam" id="PF22936">
    <property type="entry name" value="Pol_BBD"/>
    <property type="match status" value="1"/>
</dbReference>
<protein>
    <recommendedName>
        <fullName evidence="1">Retrovirus-related Pol polyprotein from transposon TNT 1-94-like beta-barrel domain-containing protein</fullName>
    </recommendedName>
</protein>
<sequence>MSMNVNYGCPQNKGYGKDICLADSATTHTILQDRKYFSKLMLTKAKVTTISRPADLIEGSGIAQIMLPNGTILSIPHALYSSNSRRNLLSFKDIRLNGYHVETKKEENMEYLCITSSGTQNRILEKFCPLSLGLGHPGSTMIRRIITNSKRHPLLTKHIMLSSDIFCQACSQGKLVIRPSQPKVDVESPSFLQRIQGDICGPIHPHVDHFEYGIC</sequence>
<dbReference type="InterPro" id="IPR054722">
    <property type="entry name" value="PolX-like_BBD"/>
</dbReference>
<accession>A0A4Y1R679</accession>
<evidence type="ECO:0000259" key="1">
    <source>
        <dbReference type="Pfam" id="PF22936"/>
    </source>
</evidence>
<organism evidence="2">
    <name type="scientific">Prunus dulcis</name>
    <name type="common">Almond</name>
    <name type="synonym">Amygdalus dulcis</name>
    <dbReference type="NCBI Taxonomy" id="3755"/>
    <lineage>
        <taxon>Eukaryota</taxon>
        <taxon>Viridiplantae</taxon>
        <taxon>Streptophyta</taxon>
        <taxon>Embryophyta</taxon>
        <taxon>Tracheophyta</taxon>
        <taxon>Spermatophyta</taxon>
        <taxon>Magnoliopsida</taxon>
        <taxon>eudicotyledons</taxon>
        <taxon>Gunneridae</taxon>
        <taxon>Pentapetalae</taxon>
        <taxon>rosids</taxon>
        <taxon>fabids</taxon>
        <taxon>Rosales</taxon>
        <taxon>Rosaceae</taxon>
        <taxon>Amygdaloideae</taxon>
        <taxon>Amygdaleae</taxon>
        <taxon>Prunus</taxon>
    </lineage>
</organism>
<proteinExistence type="predicted"/>
<dbReference type="EMBL" id="AP019299">
    <property type="protein sequence ID" value="BBG99632.1"/>
    <property type="molecule type" value="Genomic_DNA"/>
</dbReference>
<dbReference type="AlphaFoldDB" id="A0A4Y1R679"/>
<feature type="domain" description="Retrovirus-related Pol polyprotein from transposon TNT 1-94-like beta-barrel" evidence="1">
    <location>
        <begin position="21"/>
        <end position="99"/>
    </location>
</feature>
<gene>
    <name evidence="2" type="ORF">Prudu_009388</name>
</gene>